<evidence type="ECO:0008006" key="4">
    <source>
        <dbReference type="Google" id="ProtNLM"/>
    </source>
</evidence>
<feature type="transmembrane region" description="Helical" evidence="1">
    <location>
        <begin position="83"/>
        <end position="106"/>
    </location>
</feature>
<dbReference type="RefSeq" id="WP_030095000.1">
    <property type="nucleotide sequence ID" value="NZ_CP050223.1"/>
</dbReference>
<keyword evidence="1" id="KW-0812">Transmembrane</keyword>
<evidence type="ECO:0000313" key="3">
    <source>
        <dbReference type="Proteomes" id="UP000180113"/>
    </source>
</evidence>
<organism evidence="2 3">
    <name type="scientific">Mycobacteroides chelonae</name>
    <name type="common">Mycobacterium chelonae</name>
    <dbReference type="NCBI Taxonomy" id="1774"/>
    <lineage>
        <taxon>Bacteria</taxon>
        <taxon>Bacillati</taxon>
        <taxon>Actinomycetota</taxon>
        <taxon>Actinomycetes</taxon>
        <taxon>Mycobacteriales</taxon>
        <taxon>Mycobacteriaceae</taxon>
        <taxon>Mycobacteroides</taxon>
    </lineage>
</organism>
<dbReference type="Pfam" id="PF11196">
    <property type="entry name" value="DUF2834"/>
    <property type="match status" value="1"/>
</dbReference>
<keyword evidence="1" id="KW-0472">Membrane</keyword>
<evidence type="ECO:0000313" key="2">
    <source>
        <dbReference type="EMBL" id="OHT55250.1"/>
    </source>
</evidence>
<reference evidence="2 3" key="1">
    <citation type="submission" date="2016-10" db="EMBL/GenBank/DDBJ databases">
        <title>Evaluation of Human, Animal and Environmental Mycobacterium chelonae Isolates by Core Genome Phylogenomic Analysis, Targeted Gene Comparison, and Anti-microbial Susceptibility Patterns: A Tale of Mistaken Identities.</title>
        <authorList>
            <person name="Fogelson S.B."/>
            <person name="Camus A.C."/>
            <person name="Lorenz W."/>
            <person name="Vasireddy R."/>
            <person name="Vasireddy S."/>
            <person name="Smith T."/>
            <person name="Brown-Elliott B.A."/>
            <person name="Wallace R.J.Jr."/>
            <person name="Hasan N.A."/>
            <person name="Reischl U."/>
            <person name="Sanchez S."/>
        </authorList>
    </citation>
    <scope>NUCLEOTIDE SEQUENCE [LARGE SCALE GENOMIC DNA]</scope>
    <source>
        <strain evidence="2 3">42895</strain>
    </source>
</reference>
<dbReference type="InterPro" id="IPR021362">
    <property type="entry name" value="DUF2834"/>
</dbReference>
<protein>
    <recommendedName>
        <fullName evidence="4">DUF2834 domain-containing protein</fullName>
    </recommendedName>
</protein>
<dbReference type="Proteomes" id="UP000180113">
    <property type="component" value="Unassembled WGS sequence"/>
</dbReference>
<evidence type="ECO:0000256" key="1">
    <source>
        <dbReference type="SAM" id="Phobius"/>
    </source>
</evidence>
<comment type="caution">
    <text evidence="2">The sequence shown here is derived from an EMBL/GenBank/DDBJ whole genome shotgun (WGS) entry which is preliminary data.</text>
</comment>
<accession>A0AB73MWD0</accession>
<sequence>MRTDRSRGILLATTLIAFVIQNSIAWPYARKHGLRKAAADFFKPPSKAPLPAIRFIYSDTYLMGTAFQAWAFSEARRLGILRWWAASVLVTFGVGAGTAVPFFLLVRDTAAARSHPRR</sequence>
<dbReference type="AlphaFoldDB" id="A0AB73MWD0"/>
<proteinExistence type="predicted"/>
<keyword evidence="1" id="KW-1133">Transmembrane helix</keyword>
<dbReference type="EMBL" id="MLHW01000001">
    <property type="protein sequence ID" value="OHT55250.1"/>
    <property type="molecule type" value="Genomic_DNA"/>
</dbReference>
<name>A0AB73MWD0_MYCCH</name>
<gene>
    <name evidence="2" type="ORF">BKG62_03515</name>
</gene>